<dbReference type="SUPFAM" id="SSF52540">
    <property type="entry name" value="P-loop containing nucleoside triphosphate hydrolases"/>
    <property type="match status" value="2"/>
</dbReference>
<organism evidence="5 6">
    <name type="scientific">Tepiditoga spiralis</name>
    <dbReference type="NCBI Taxonomy" id="2108365"/>
    <lineage>
        <taxon>Bacteria</taxon>
        <taxon>Thermotogati</taxon>
        <taxon>Thermotogota</taxon>
        <taxon>Thermotogae</taxon>
        <taxon>Petrotogales</taxon>
        <taxon>Petrotogaceae</taxon>
        <taxon>Tepiditoga</taxon>
    </lineage>
</organism>
<evidence type="ECO:0000256" key="2">
    <source>
        <dbReference type="ARBA" id="ARBA00022840"/>
    </source>
</evidence>
<dbReference type="GO" id="GO:0005524">
    <property type="term" value="F:ATP binding"/>
    <property type="evidence" value="ECO:0007669"/>
    <property type="project" value="UniProtKB-KW"/>
</dbReference>
<dbReference type="FunCoup" id="A0A7G1G831">
    <property type="interactions" value="312"/>
</dbReference>
<feature type="coiled-coil region" evidence="3">
    <location>
        <begin position="516"/>
        <end position="595"/>
    </location>
</feature>
<dbReference type="InterPro" id="IPR051309">
    <property type="entry name" value="ABCF_ATPase"/>
</dbReference>
<dbReference type="Gene3D" id="3.40.50.300">
    <property type="entry name" value="P-loop containing nucleotide triphosphate hydrolases"/>
    <property type="match status" value="2"/>
</dbReference>
<dbReference type="PANTHER" id="PTHR42855">
    <property type="entry name" value="ABC TRANSPORTER ATP-BINDING SUBUNIT"/>
    <property type="match status" value="1"/>
</dbReference>
<dbReference type="RefSeq" id="WP_190613380.1">
    <property type="nucleotide sequence ID" value="NZ_AP018712.1"/>
</dbReference>
<evidence type="ECO:0000313" key="6">
    <source>
        <dbReference type="Proteomes" id="UP000516361"/>
    </source>
</evidence>
<dbReference type="InterPro" id="IPR027417">
    <property type="entry name" value="P-loop_NTPase"/>
</dbReference>
<dbReference type="InterPro" id="IPR003593">
    <property type="entry name" value="AAA+_ATPase"/>
</dbReference>
<dbReference type="InterPro" id="IPR003439">
    <property type="entry name" value="ABC_transporter-like_ATP-bd"/>
</dbReference>
<evidence type="ECO:0000313" key="5">
    <source>
        <dbReference type="EMBL" id="BBE31063.1"/>
    </source>
</evidence>
<name>A0A7G1G831_9BACT</name>
<proteinExistence type="predicted"/>
<sequence length="596" mass="69178">MLIRLEDIAHNFGTQELFFDVNLTVYEQDRIALIGQNGSGKTTLLNILSGEIEPTEGKIIRSNSLKESFLKQFRITNPELTLFDFVKEAVTDVEEVMIDKTVRSIVVGLGFDESQWTRKISTLSGGELTRLSLGKALAGNHNLLLLDEPTNHLDLYSIKWLQKYLKNYKGAIILISHDRDFLNGICNKYVEINNYKLWQFNGTYDKYIDQREKVIISTEARKKNLLKEIKRVENMIAMYRKFGTEKMVRQAIIRERTLKKLKEEYSEIEQLTQDRGIKIKIPEPTRTGHVVLKVENLNFSYEDKPLLNKISFDVMEGEKVSIIGKNGSGKSTLIKILSNKLKPLSGMYEWGYNIKVGYLDQVISSFDKSIDMLSETWKFVPDWPDYEVRKYLGRFGFYGDNVFKKIEDLSGGELTRLALAKIILTKPNVLVLDEPTNHLDIITVGVLEETLKEFKGAIILISHDERLIKNISNKFVFIKDGKSKVSKELNDFLEDIKNDSFKIEKRKKDTSNYAEIKKLKNRKKTLERRKLQIQNEANNTFERLDDLEKLMITHGNNYSKVMELMEEKEQLEKNLEKIELEEVEINEELNQMEDLI</sequence>
<evidence type="ECO:0000259" key="4">
    <source>
        <dbReference type="PROSITE" id="PS50893"/>
    </source>
</evidence>
<accession>A0A7G1G831</accession>
<keyword evidence="6" id="KW-1185">Reference proteome</keyword>
<dbReference type="InterPro" id="IPR017871">
    <property type="entry name" value="ABC_transporter-like_CS"/>
</dbReference>
<feature type="domain" description="ABC transporter" evidence="4">
    <location>
        <begin position="3"/>
        <end position="220"/>
    </location>
</feature>
<evidence type="ECO:0000256" key="1">
    <source>
        <dbReference type="ARBA" id="ARBA00022741"/>
    </source>
</evidence>
<dbReference type="PANTHER" id="PTHR42855:SF2">
    <property type="entry name" value="DRUG RESISTANCE ABC TRANSPORTER,ATP-BINDING PROTEIN"/>
    <property type="match status" value="1"/>
</dbReference>
<dbReference type="CDD" id="cd03221">
    <property type="entry name" value="ABCF_EF-3"/>
    <property type="match status" value="2"/>
</dbReference>
<dbReference type="FunFam" id="3.40.50.300:FF:000011">
    <property type="entry name" value="Putative ABC transporter ATP-binding component"/>
    <property type="match status" value="1"/>
</dbReference>
<dbReference type="InterPro" id="IPR032781">
    <property type="entry name" value="ABC_tran_Xtn"/>
</dbReference>
<feature type="coiled-coil region" evidence="3">
    <location>
        <begin position="215"/>
        <end position="274"/>
    </location>
</feature>
<dbReference type="PROSITE" id="PS50893">
    <property type="entry name" value="ABC_TRANSPORTER_2"/>
    <property type="match status" value="2"/>
</dbReference>
<gene>
    <name evidence="5" type="ORF">OSSY52_12040</name>
</gene>
<dbReference type="PROSITE" id="PS00211">
    <property type="entry name" value="ABC_TRANSPORTER_1"/>
    <property type="match status" value="2"/>
</dbReference>
<dbReference type="EMBL" id="AP018712">
    <property type="protein sequence ID" value="BBE31063.1"/>
    <property type="molecule type" value="Genomic_DNA"/>
</dbReference>
<keyword evidence="2" id="KW-0067">ATP-binding</keyword>
<dbReference type="InParanoid" id="A0A7G1G831"/>
<keyword evidence="1" id="KW-0547">Nucleotide-binding</keyword>
<evidence type="ECO:0000256" key="3">
    <source>
        <dbReference type="SAM" id="Coils"/>
    </source>
</evidence>
<dbReference type="Pfam" id="PF12848">
    <property type="entry name" value="ABC_tran_Xtn"/>
    <property type="match status" value="1"/>
</dbReference>
<reference evidence="5 6" key="1">
    <citation type="submission" date="2018-06" db="EMBL/GenBank/DDBJ databases">
        <title>Genome sequencing of Oceanotoga sp. sy52.</title>
        <authorList>
            <person name="Mori K."/>
        </authorList>
    </citation>
    <scope>NUCLEOTIDE SEQUENCE [LARGE SCALE GENOMIC DNA]</scope>
    <source>
        <strain evidence="6">sy52</strain>
    </source>
</reference>
<dbReference type="NCBIfam" id="NF000355">
    <property type="entry name" value="ribo_prot_ABC_F"/>
    <property type="match status" value="1"/>
</dbReference>
<protein>
    <submittedName>
        <fullName evidence="5">Thiamine ABC transporter substrate-binding protein</fullName>
    </submittedName>
</protein>
<dbReference type="SMART" id="SM00382">
    <property type="entry name" value="AAA"/>
    <property type="match status" value="2"/>
</dbReference>
<dbReference type="Proteomes" id="UP000516361">
    <property type="component" value="Chromosome"/>
</dbReference>
<dbReference type="GO" id="GO:0016887">
    <property type="term" value="F:ATP hydrolysis activity"/>
    <property type="evidence" value="ECO:0007669"/>
    <property type="project" value="InterPro"/>
</dbReference>
<dbReference type="Pfam" id="PF00005">
    <property type="entry name" value="ABC_tran"/>
    <property type="match status" value="2"/>
</dbReference>
<dbReference type="AlphaFoldDB" id="A0A7G1G831"/>
<feature type="domain" description="ABC transporter" evidence="4">
    <location>
        <begin position="292"/>
        <end position="505"/>
    </location>
</feature>
<keyword evidence="3" id="KW-0175">Coiled coil</keyword>
<dbReference type="KEGG" id="ocy:OSSY52_12040"/>